<dbReference type="EMBL" id="AQHR01000069">
    <property type="protein sequence ID" value="EON76980.1"/>
    <property type="molecule type" value="Genomic_DNA"/>
</dbReference>
<proteinExistence type="predicted"/>
<dbReference type="STRING" id="1232681.ADIS_2523"/>
<sequence>MPDKTVPKTANFRRISQPMRRSSDLPFGQNVGFIATNRHFGLILTR</sequence>
<comment type="caution">
    <text evidence="1">The sequence shown here is derived from an EMBL/GenBank/DDBJ whole genome shotgun (WGS) entry which is preliminary data.</text>
</comment>
<reference evidence="1 2" key="1">
    <citation type="submission" date="2013-02" db="EMBL/GenBank/DDBJ databases">
        <title>A novel strain isolated from Lonar lake, Maharashtra, India.</title>
        <authorList>
            <person name="Singh A."/>
        </authorList>
    </citation>
    <scope>NUCLEOTIDE SEQUENCE [LARGE SCALE GENOMIC DNA]</scope>
    <source>
        <strain evidence="1 2">AK24</strain>
    </source>
</reference>
<dbReference type="Proteomes" id="UP000013909">
    <property type="component" value="Unassembled WGS sequence"/>
</dbReference>
<name>R7ZS98_9BACT</name>
<evidence type="ECO:0000313" key="2">
    <source>
        <dbReference type="Proteomes" id="UP000013909"/>
    </source>
</evidence>
<dbReference type="AlphaFoldDB" id="R7ZS98"/>
<evidence type="ECO:0000313" key="1">
    <source>
        <dbReference type="EMBL" id="EON76980.1"/>
    </source>
</evidence>
<organism evidence="1 2">
    <name type="scientific">Lunatimonas lonarensis</name>
    <dbReference type="NCBI Taxonomy" id="1232681"/>
    <lineage>
        <taxon>Bacteria</taxon>
        <taxon>Pseudomonadati</taxon>
        <taxon>Bacteroidota</taxon>
        <taxon>Cytophagia</taxon>
        <taxon>Cytophagales</taxon>
        <taxon>Cyclobacteriaceae</taxon>
    </lineage>
</organism>
<accession>R7ZS98</accession>
<keyword evidence="2" id="KW-1185">Reference proteome</keyword>
<protein>
    <submittedName>
        <fullName evidence="1">Uncharacterized protein</fullName>
    </submittedName>
</protein>
<gene>
    <name evidence="1" type="ORF">ADIS_2523</name>
</gene>